<name>A0ABS0DKK7_9NOCA</name>
<dbReference type="Proteomes" id="UP000707731">
    <property type="component" value="Unassembled WGS sequence"/>
</dbReference>
<reference evidence="2 3" key="1">
    <citation type="submission" date="2020-10" db="EMBL/GenBank/DDBJ databases">
        <title>Identification of Nocardia species via Next-generation sequencing and recognition of intraspecies genetic diversity.</title>
        <authorList>
            <person name="Li P."/>
            <person name="Li P."/>
            <person name="Lu B."/>
        </authorList>
    </citation>
    <scope>NUCLEOTIDE SEQUENCE [LARGE SCALE GENOMIC DNA]</scope>
    <source>
        <strain evidence="2 3">BJ06-0143</strain>
    </source>
</reference>
<dbReference type="RefSeq" id="WP_195005292.1">
    <property type="nucleotide sequence ID" value="NZ_JADLQN010000018.1"/>
</dbReference>
<organism evidence="2 3">
    <name type="scientific">Nocardia higoensis</name>
    <dbReference type="NCBI Taxonomy" id="228599"/>
    <lineage>
        <taxon>Bacteria</taxon>
        <taxon>Bacillati</taxon>
        <taxon>Actinomycetota</taxon>
        <taxon>Actinomycetes</taxon>
        <taxon>Mycobacteriales</taxon>
        <taxon>Nocardiaceae</taxon>
        <taxon>Nocardia</taxon>
    </lineage>
</organism>
<proteinExistence type="predicted"/>
<feature type="region of interest" description="Disordered" evidence="1">
    <location>
        <begin position="1"/>
        <end position="23"/>
    </location>
</feature>
<sequence length="569" mass="63507">MTTDTTEPTTDPTTAPARQTAAQRRALPDFTDVAQATAEKFGVCVRPITMRAFDPTTGKVSYVGSPCKSTVASVCKPCADKARWLRMTQCREGWHAETEPVDETREPSDKQTELLAYRADLVADYRAAREDSDDELAAELAQLITETDAEIRESGFRGPLPPLDPTPRARRVRSTKRRQDVPNLPRKKVSKTTVGKVIGGYRSSMMVTLTMPSYGAMNRDGATDKDGKVCGDGSPRDPESYDYASAARDIVFFSKLVDRWIQNLRRVVGYDVQYFATVEPQRRGAPHLHLLLRGAISREILRMVTAATYHQVWWPYFDPQDERYSGEKMPVWDYKALTFVDPDSGKPLTTWDEALDVLDSVDDLEPAYTVRFGERMDPGDMKGYISGEKADRAIGYVTKYLTKSISEVLETDSARTAAHYDRLHAELQHTPCSPKCAVWLRYGIVPKGASDKTIPGRCKGKAHRRDTLGLPGRRVLVSRRWSGKTLPDHKADRADFVRQLLASAGIVKPDTSHWVIKPVEPGDHSAPPRDHVILAAIAQRTTWRAEYTRALLAAGPIAAQQDSRMQEAA</sequence>
<dbReference type="EMBL" id="JADLQN010000018">
    <property type="protein sequence ID" value="MBF6358458.1"/>
    <property type="molecule type" value="Genomic_DNA"/>
</dbReference>
<evidence type="ECO:0000256" key="1">
    <source>
        <dbReference type="SAM" id="MobiDB-lite"/>
    </source>
</evidence>
<keyword evidence="3" id="KW-1185">Reference proteome</keyword>
<gene>
    <name evidence="2" type="ORF">IU449_28585</name>
</gene>
<accession>A0ABS0DKK7</accession>
<evidence type="ECO:0000313" key="2">
    <source>
        <dbReference type="EMBL" id="MBF6358458.1"/>
    </source>
</evidence>
<feature type="region of interest" description="Disordered" evidence="1">
    <location>
        <begin position="154"/>
        <end position="189"/>
    </location>
</feature>
<comment type="caution">
    <text evidence="2">The sequence shown here is derived from an EMBL/GenBank/DDBJ whole genome shotgun (WGS) entry which is preliminary data.</text>
</comment>
<dbReference type="Pfam" id="PF20199">
    <property type="entry name" value="RepSA"/>
    <property type="match status" value="1"/>
</dbReference>
<dbReference type="InterPro" id="IPR046828">
    <property type="entry name" value="RepSA"/>
</dbReference>
<protein>
    <submittedName>
        <fullName evidence="2">Replication initiator protein</fullName>
    </submittedName>
</protein>
<evidence type="ECO:0000313" key="3">
    <source>
        <dbReference type="Proteomes" id="UP000707731"/>
    </source>
</evidence>